<dbReference type="PANTHER" id="PTHR42711:SF16">
    <property type="entry name" value="ABC TRANSPORTER ATP-BINDING PROTEIN"/>
    <property type="match status" value="1"/>
</dbReference>
<keyword evidence="2" id="KW-0547">Nucleotide-binding</keyword>
<feature type="region of interest" description="Disordered" evidence="4">
    <location>
        <begin position="301"/>
        <end position="330"/>
    </location>
</feature>
<gene>
    <name evidence="6" type="ORF">POL72_18885</name>
</gene>
<name>A0ABT5C225_9BACT</name>
<dbReference type="GO" id="GO:0005524">
    <property type="term" value="F:ATP binding"/>
    <property type="evidence" value="ECO:0007669"/>
    <property type="project" value="UniProtKB-KW"/>
</dbReference>
<evidence type="ECO:0000256" key="3">
    <source>
        <dbReference type="ARBA" id="ARBA00022840"/>
    </source>
</evidence>
<dbReference type="PANTHER" id="PTHR42711">
    <property type="entry name" value="ABC TRANSPORTER ATP-BINDING PROTEIN"/>
    <property type="match status" value="1"/>
</dbReference>
<keyword evidence="3 6" id="KW-0067">ATP-binding</keyword>
<dbReference type="PROSITE" id="PS00211">
    <property type="entry name" value="ABC_TRANSPORTER_1"/>
    <property type="match status" value="1"/>
</dbReference>
<dbReference type="PROSITE" id="PS50893">
    <property type="entry name" value="ABC_TRANSPORTER_2"/>
    <property type="match status" value="1"/>
</dbReference>
<reference evidence="6 7" key="1">
    <citation type="submission" date="2023-01" db="EMBL/GenBank/DDBJ databases">
        <title>Minimal conservation of predation-associated metabolite biosynthetic gene clusters underscores biosynthetic potential of Myxococcota including descriptions for ten novel species: Archangium lansinium sp. nov., Myxococcus landrumus sp. nov., Nannocystis bai.</title>
        <authorList>
            <person name="Ahearne A."/>
            <person name="Stevens C."/>
            <person name="Dowd S."/>
        </authorList>
    </citation>
    <scope>NUCLEOTIDE SEQUENCE [LARGE SCALE GENOMIC DNA]</scope>
    <source>
        <strain evidence="6 7">WIWO2</strain>
    </source>
</reference>
<keyword evidence="1" id="KW-0813">Transport</keyword>
<dbReference type="Pfam" id="PF13732">
    <property type="entry name" value="DrrA1-3_C"/>
    <property type="match status" value="1"/>
</dbReference>
<accession>A0ABT5C225</accession>
<sequence length="330" mass="35224">MRPAISLRGATKVFASRRAIDAVSFEVRRGGATALLGRNGAGKTTTMRLVTGILLPDEGAVEVLGGRSDSVAIRDRVGYLPEERGLYKQMPVAEHLAFLGELKGVRPRRARESAARLLRSLELTHVARARIETLSKGNQQKVQLCGALVHDPEILVLDEPMSGLDPVNAVVVKRLFGELRAAGKTLLLSTHVMPLAESLADHVVVVDRGRVVLEGPVGEVKASFAGNTARIEFDGDGTFLLGVDGVVSARIEPGAAELVLRDAGDAQRALSAAISRLRVRRFEVSSPSLGDIFSRVVGEGAPPPLAHRARAGRGAALEAPREPHPRRLEA</sequence>
<evidence type="ECO:0000313" key="6">
    <source>
        <dbReference type="EMBL" id="MDC0679814.1"/>
    </source>
</evidence>
<comment type="caution">
    <text evidence="6">The sequence shown here is derived from an EMBL/GenBank/DDBJ whole genome shotgun (WGS) entry which is preliminary data.</text>
</comment>
<feature type="domain" description="ABC transporter" evidence="5">
    <location>
        <begin position="5"/>
        <end position="233"/>
    </location>
</feature>
<dbReference type="InterPro" id="IPR017871">
    <property type="entry name" value="ABC_transporter-like_CS"/>
</dbReference>
<evidence type="ECO:0000259" key="5">
    <source>
        <dbReference type="PROSITE" id="PS50893"/>
    </source>
</evidence>
<evidence type="ECO:0000256" key="1">
    <source>
        <dbReference type="ARBA" id="ARBA00022448"/>
    </source>
</evidence>
<dbReference type="SMART" id="SM00382">
    <property type="entry name" value="AAA"/>
    <property type="match status" value="1"/>
</dbReference>
<dbReference type="InterPro" id="IPR025302">
    <property type="entry name" value="DrrA1/2-like_C"/>
</dbReference>
<dbReference type="SUPFAM" id="SSF52540">
    <property type="entry name" value="P-loop containing nucleoside triphosphate hydrolases"/>
    <property type="match status" value="1"/>
</dbReference>
<dbReference type="RefSeq" id="WP_272096818.1">
    <property type="nucleotide sequence ID" value="NZ_JAQNDK010000002.1"/>
</dbReference>
<evidence type="ECO:0000256" key="2">
    <source>
        <dbReference type="ARBA" id="ARBA00022741"/>
    </source>
</evidence>
<dbReference type="EMBL" id="JAQNDK010000002">
    <property type="protein sequence ID" value="MDC0679814.1"/>
    <property type="molecule type" value="Genomic_DNA"/>
</dbReference>
<dbReference type="Pfam" id="PF00005">
    <property type="entry name" value="ABC_tran"/>
    <property type="match status" value="1"/>
</dbReference>
<organism evidence="6 7">
    <name type="scientific">Sorangium atrum</name>
    <dbReference type="NCBI Taxonomy" id="2995308"/>
    <lineage>
        <taxon>Bacteria</taxon>
        <taxon>Pseudomonadati</taxon>
        <taxon>Myxococcota</taxon>
        <taxon>Polyangia</taxon>
        <taxon>Polyangiales</taxon>
        <taxon>Polyangiaceae</taxon>
        <taxon>Sorangium</taxon>
    </lineage>
</organism>
<dbReference type="InterPro" id="IPR050763">
    <property type="entry name" value="ABC_transporter_ATP-binding"/>
</dbReference>
<keyword evidence="7" id="KW-1185">Reference proteome</keyword>
<evidence type="ECO:0000256" key="4">
    <source>
        <dbReference type="SAM" id="MobiDB-lite"/>
    </source>
</evidence>
<dbReference type="Proteomes" id="UP001217485">
    <property type="component" value="Unassembled WGS sequence"/>
</dbReference>
<protein>
    <submittedName>
        <fullName evidence="6">ATP-binding cassette domain-containing protein</fullName>
    </submittedName>
</protein>
<dbReference type="InterPro" id="IPR003439">
    <property type="entry name" value="ABC_transporter-like_ATP-bd"/>
</dbReference>
<feature type="compositionally biased region" description="Basic and acidic residues" evidence="4">
    <location>
        <begin position="319"/>
        <end position="330"/>
    </location>
</feature>
<proteinExistence type="predicted"/>
<dbReference type="Gene3D" id="3.40.50.300">
    <property type="entry name" value="P-loop containing nucleotide triphosphate hydrolases"/>
    <property type="match status" value="1"/>
</dbReference>
<dbReference type="InterPro" id="IPR003593">
    <property type="entry name" value="AAA+_ATPase"/>
</dbReference>
<evidence type="ECO:0000313" key="7">
    <source>
        <dbReference type="Proteomes" id="UP001217485"/>
    </source>
</evidence>
<dbReference type="InterPro" id="IPR027417">
    <property type="entry name" value="P-loop_NTPase"/>
</dbReference>